<protein>
    <submittedName>
        <fullName evidence="2">Uncharacterized protein</fullName>
    </submittedName>
</protein>
<dbReference type="AlphaFoldDB" id="A0A061RS46"/>
<feature type="non-terminal residue" evidence="2">
    <location>
        <position position="73"/>
    </location>
</feature>
<dbReference type="EMBL" id="GBEZ01012282">
    <property type="protein sequence ID" value="JAC73589.1"/>
    <property type="molecule type" value="Transcribed_RNA"/>
</dbReference>
<evidence type="ECO:0000256" key="1">
    <source>
        <dbReference type="SAM" id="MobiDB-lite"/>
    </source>
</evidence>
<proteinExistence type="predicted"/>
<name>A0A061RS46_9CHLO</name>
<sequence>LLPPGFGRWQRPRPRAAGRRHPQEKKEAKRDAKRRRIWARGLGHSWKEGEPQEIVTSALGGRGLPRALGLLRS</sequence>
<reference evidence="2" key="1">
    <citation type="submission" date="2014-05" db="EMBL/GenBank/DDBJ databases">
        <title>The transcriptome of the halophilic microalga Tetraselmis sp. GSL018 isolated from the Great Salt Lake, Utah.</title>
        <authorList>
            <person name="Jinkerson R.E."/>
            <person name="D'Adamo S."/>
            <person name="Posewitz M.C."/>
        </authorList>
    </citation>
    <scope>NUCLEOTIDE SEQUENCE</scope>
    <source>
        <strain evidence="2">GSL018</strain>
    </source>
</reference>
<feature type="compositionally biased region" description="Basic residues" evidence="1">
    <location>
        <begin position="10"/>
        <end position="23"/>
    </location>
</feature>
<gene>
    <name evidence="2" type="ORF">TSPGSL018_28465</name>
</gene>
<feature type="region of interest" description="Disordered" evidence="1">
    <location>
        <begin position="1"/>
        <end position="34"/>
    </location>
</feature>
<organism evidence="2">
    <name type="scientific">Tetraselmis sp. GSL018</name>
    <dbReference type="NCBI Taxonomy" id="582737"/>
    <lineage>
        <taxon>Eukaryota</taxon>
        <taxon>Viridiplantae</taxon>
        <taxon>Chlorophyta</taxon>
        <taxon>core chlorophytes</taxon>
        <taxon>Chlorodendrophyceae</taxon>
        <taxon>Chlorodendrales</taxon>
        <taxon>Chlorodendraceae</taxon>
        <taxon>Tetraselmis</taxon>
    </lineage>
</organism>
<accession>A0A061RS46</accession>
<feature type="non-terminal residue" evidence="2">
    <location>
        <position position="1"/>
    </location>
</feature>
<evidence type="ECO:0000313" key="2">
    <source>
        <dbReference type="EMBL" id="JAC73589.1"/>
    </source>
</evidence>